<evidence type="ECO:0000313" key="12">
    <source>
        <dbReference type="EMBL" id="QDP74325.1"/>
    </source>
</evidence>
<evidence type="ECO:0000256" key="1">
    <source>
        <dbReference type="ARBA" id="ARBA00001928"/>
    </source>
</evidence>
<dbReference type="SUPFAM" id="SSF56276">
    <property type="entry name" value="S-adenosylmethionine decarboxylase"/>
    <property type="match status" value="1"/>
</dbReference>
<evidence type="ECO:0000256" key="4">
    <source>
        <dbReference type="ARBA" id="ARBA00022813"/>
    </source>
</evidence>
<keyword evidence="10" id="KW-0670">Pyruvate</keyword>
<keyword evidence="5" id="KW-0745">Spermidine biosynthesis</keyword>
<gene>
    <name evidence="12" type="ORF">FOG94_03395</name>
</gene>
<evidence type="ECO:0000256" key="7">
    <source>
        <dbReference type="ARBA" id="ARBA00023145"/>
    </source>
</evidence>
<feature type="compositionally biased region" description="Basic residues" evidence="11">
    <location>
        <begin position="17"/>
        <end position="35"/>
    </location>
</feature>
<keyword evidence="3" id="KW-0210">Decarboxylase</keyword>
<evidence type="ECO:0000256" key="5">
    <source>
        <dbReference type="ARBA" id="ARBA00023066"/>
    </source>
</evidence>
<evidence type="ECO:0000256" key="6">
    <source>
        <dbReference type="ARBA" id="ARBA00023115"/>
    </source>
</evidence>
<dbReference type="InterPro" id="IPR003826">
    <property type="entry name" value="AdoMetDC_fam_prok"/>
</dbReference>
<evidence type="ECO:0000256" key="9">
    <source>
        <dbReference type="ARBA" id="ARBA00023270"/>
    </source>
</evidence>
<dbReference type="Pfam" id="PF02675">
    <property type="entry name" value="AdoMet_dc"/>
    <property type="match status" value="1"/>
</dbReference>
<accession>A0ABX5X7Y4</accession>
<evidence type="ECO:0000256" key="10">
    <source>
        <dbReference type="ARBA" id="ARBA00023317"/>
    </source>
</evidence>
<dbReference type="Gene3D" id="3.60.90.10">
    <property type="entry name" value="S-adenosylmethionine decarboxylase"/>
    <property type="match status" value="1"/>
</dbReference>
<keyword evidence="9" id="KW-0704">Schiff base</keyword>
<proteinExistence type="predicted"/>
<keyword evidence="13" id="KW-1185">Reference proteome</keyword>
<keyword evidence="8" id="KW-0456">Lyase</keyword>
<reference evidence="12 13" key="1">
    <citation type="submission" date="2019-07" db="EMBL/GenBank/DDBJ databases">
        <title>Complete Genome Sequence and Methylome Analysis of Arthrobacter luteus NEB113.</title>
        <authorList>
            <person name="Fomenkov A."/>
            <person name="Anton B.P."/>
            <person name="Vincze T."/>
            <person name="Roberts R.J."/>
        </authorList>
    </citation>
    <scope>NUCLEOTIDE SEQUENCE [LARGE SCALE GENOMIC DNA]</scope>
    <source>
        <strain evidence="12 13">NEB113</strain>
    </source>
</reference>
<keyword evidence="6" id="KW-0620">Polyamine biosynthesis</keyword>
<keyword evidence="7" id="KW-0865">Zymogen</keyword>
<dbReference type="PANTHER" id="PTHR33866">
    <property type="entry name" value="S-ADENOSYLMETHIONINE DECARBOXYLASE PROENZYME"/>
    <property type="match status" value="1"/>
</dbReference>
<dbReference type="InterPro" id="IPR016067">
    <property type="entry name" value="S-AdoMet_deCO2ase_core"/>
</dbReference>
<evidence type="ECO:0000256" key="2">
    <source>
        <dbReference type="ARBA" id="ARBA00022691"/>
    </source>
</evidence>
<evidence type="ECO:0000256" key="8">
    <source>
        <dbReference type="ARBA" id="ARBA00023239"/>
    </source>
</evidence>
<feature type="region of interest" description="Disordered" evidence="11">
    <location>
        <begin position="1"/>
        <end position="35"/>
    </location>
</feature>
<evidence type="ECO:0000256" key="11">
    <source>
        <dbReference type="SAM" id="MobiDB-lite"/>
    </source>
</evidence>
<feature type="region of interest" description="Disordered" evidence="11">
    <location>
        <begin position="65"/>
        <end position="91"/>
    </location>
</feature>
<protein>
    <recommendedName>
        <fullName evidence="14">Adenosylmethionine decarboxylase</fullName>
    </recommendedName>
</protein>
<sequence length="208" mass="22286">MSAPTRPRAPADPRRTAPWRRRTTRHPSAHRRRTAVARSLDGICPCGRAAGLARRVRPSVDAAGRLGCARPDGGHRTAGRSPAPAGRTETDRGVDVQRNLVHVFDVTGADPALLDDEPTVRRCLDAIVREAGMTPLGEVSHRFEPQGTSVVLLLAESHLAVHTWPEDGTAYVTLTTCRAPASATFTDDVRALLAEELGATEVAVRSLA</sequence>
<dbReference type="EMBL" id="CP041694">
    <property type="protein sequence ID" value="QDP74325.1"/>
    <property type="molecule type" value="Genomic_DNA"/>
</dbReference>
<evidence type="ECO:0000256" key="3">
    <source>
        <dbReference type="ARBA" id="ARBA00022793"/>
    </source>
</evidence>
<evidence type="ECO:0008006" key="14">
    <source>
        <dbReference type="Google" id="ProtNLM"/>
    </source>
</evidence>
<organism evidence="12 13">
    <name type="scientific">Cellulosimicrobium cellulans</name>
    <name type="common">Arthrobacter luteus</name>
    <dbReference type="NCBI Taxonomy" id="1710"/>
    <lineage>
        <taxon>Bacteria</taxon>
        <taxon>Bacillati</taxon>
        <taxon>Actinomycetota</taxon>
        <taxon>Actinomycetes</taxon>
        <taxon>Micrococcales</taxon>
        <taxon>Promicromonosporaceae</taxon>
        <taxon>Cellulosimicrobium</taxon>
    </lineage>
</organism>
<keyword evidence="2" id="KW-0949">S-adenosyl-L-methionine</keyword>
<evidence type="ECO:0000313" key="13">
    <source>
        <dbReference type="Proteomes" id="UP000319068"/>
    </source>
</evidence>
<dbReference type="Proteomes" id="UP000319068">
    <property type="component" value="Chromosome"/>
</dbReference>
<dbReference type="PANTHER" id="PTHR33866:SF2">
    <property type="entry name" value="S-ADENOSYLMETHIONINE DECARBOXYLASE PROENZYME"/>
    <property type="match status" value="1"/>
</dbReference>
<name>A0ABX5X7Y4_CELCE</name>
<keyword evidence="4" id="KW-0068">Autocatalytic cleavage</keyword>
<comment type="cofactor">
    <cofactor evidence="1">
        <name>pyruvate</name>
        <dbReference type="ChEBI" id="CHEBI:15361"/>
    </cofactor>
</comment>